<comment type="catalytic activity">
    <reaction evidence="7">
        <text>[thioredoxin]-disulfide + L-methionine + H2O = L-methionine (S)-S-oxide + [thioredoxin]-dithiol</text>
        <dbReference type="Rhea" id="RHEA:19993"/>
        <dbReference type="Rhea" id="RHEA-COMP:10698"/>
        <dbReference type="Rhea" id="RHEA-COMP:10700"/>
        <dbReference type="ChEBI" id="CHEBI:15377"/>
        <dbReference type="ChEBI" id="CHEBI:29950"/>
        <dbReference type="ChEBI" id="CHEBI:50058"/>
        <dbReference type="ChEBI" id="CHEBI:57844"/>
        <dbReference type="ChEBI" id="CHEBI:58772"/>
        <dbReference type="EC" id="1.8.4.11"/>
    </reaction>
</comment>
<dbReference type="NCBIfam" id="TIGR00401">
    <property type="entry name" value="msrA"/>
    <property type="match status" value="1"/>
</dbReference>
<evidence type="ECO:0000256" key="6">
    <source>
        <dbReference type="ARBA" id="ARBA00047806"/>
    </source>
</evidence>
<organism evidence="10">
    <name type="scientific">Amorphochlora amoebiformis</name>
    <dbReference type="NCBI Taxonomy" id="1561963"/>
    <lineage>
        <taxon>Eukaryota</taxon>
        <taxon>Sar</taxon>
        <taxon>Rhizaria</taxon>
        <taxon>Cercozoa</taxon>
        <taxon>Chlorarachniophyceae</taxon>
        <taxon>Amorphochlora</taxon>
    </lineage>
</organism>
<dbReference type="AlphaFoldDB" id="A0A7S0DE11"/>
<evidence type="ECO:0000256" key="3">
    <source>
        <dbReference type="ARBA" id="ARBA00023002"/>
    </source>
</evidence>
<evidence type="ECO:0000256" key="1">
    <source>
        <dbReference type="ARBA" id="ARBA00005591"/>
    </source>
</evidence>
<dbReference type="GO" id="GO:0008113">
    <property type="term" value="F:peptide-methionine (S)-S-oxide reductase activity"/>
    <property type="evidence" value="ECO:0007669"/>
    <property type="project" value="UniProtKB-EC"/>
</dbReference>
<dbReference type="EMBL" id="HBEM01015689">
    <property type="protein sequence ID" value="CAD8451163.1"/>
    <property type="molecule type" value="Transcribed_RNA"/>
</dbReference>
<dbReference type="GO" id="GO:0034599">
    <property type="term" value="P:cellular response to oxidative stress"/>
    <property type="evidence" value="ECO:0007669"/>
    <property type="project" value="TreeGrafter"/>
</dbReference>
<comment type="catalytic activity">
    <reaction evidence="6">
        <text>L-methionyl-[protein] + [thioredoxin]-disulfide + H2O = L-methionyl-(S)-S-oxide-[protein] + [thioredoxin]-dithiol</text>
        <dbReference type="Rhea" id="RHEA:14217"/>
        <dbReference type="Rhea" id="RHEA-COMP:10698"/>
        <dbReference type="Rhea" id="RHEA-COMP:10700"/>
        <dbReference type="Rhea" id="RHEA-COMP:12313"/>
        <dbReference type="Rhea" id="RHEA-COMP:12315"/>
        <dbReference type="ChEBI" id="CHEBI:15377"/>
        <dbReference type="ChEBI" id="CHEBI:16044"/>
        <dbReference type="ChEBI" id="CHEBI:29950"/>
        <dbReference type="ChEBI" id="CHEBI:44120"/>
        <dbReference type="ChEBI" id="CHEBI:50058"/>
        <dbReference type="EC" id="1.8.4.11"/>
    </reaction>
</comment>
<dbReference type="PANTHER" id="PTHR42799">
    <property type="entry name" value="MITOCHONDRIAL PEPTIDE METHIONINE SULFOXIDE REDUCTASE"/>
    <property type="match status" value="1"/>
</dbReference>
<feature type="transmembrane region" description="Helical" evidence="8">
    <location>
        <begin position="21"/>
        <end position="41"/>
    </location>
</feature>
<reference evidence="10" key="1">
    <citation type="submission" date="2021-01" db="EMBL/GenBank/DDBJ databases">
        <authorList>
            <person name="Corre E."/>
            <person name="Pelletier E."/>
            <person name="Niang G."/>
            <person name="Scheremetjew M."/>
            <person name="Finn R."/>
            <person name="Kale V."/>
            <person name="Holt S."/>
            <person name="Cochrane G."/>
            <person name="Meng A."/>
            <person name="Brown T."/>
            <person name="Cohen L."/>
        </authorList>
    </citation>
    <scope>NUCLEOTIDE SEQUENCE</scope>
    <source>
        <strain evidence="10">CCMP2058</strain>
    </source>
</reference>
<name>A0A7S0DE11_9EUKA</name>
<keyword evidence="3" id="KW-0560">Oxidoreductase</keyword>
<comment type="similarity">
    <text evidence="1">Belongs to the MsrA Met sulfoxide reductase family.</text>
</comment>
<dbReference type="InterPro" id="IPR050162">
    <property type="entry name" value="MsrA_MetSO_reductase"/>
</dbReference>
<dbReference type="PANTHER" id="PTHR42799:SF2">
    <property type="entry name" value="MITOCHONDRIAL PEPTIDE METHIONINE SULFOXIDE REDUCTASE"/>
    <property type="match status" value="1"/>
</dbReference>
<dbReference type="InterPro" id="IPR036509">
    <property type="entry name" value="Met_Sox_Rdtase_MsrA_sf"/>
</dbReference>
<accession>A0A7S0DE11</accession>
<dbReference type="GO" id="GO:0005737">
    <property type="term" value="C:cytoplasm"/>
    <property type="evidence" value="ECO:0007669"/>
    <property type="project" value="TreeGrafter"/>
</dbReference>
<keyword evidence="8" id="KW-0472">Membrane</keyword>
<dbReference type="HAMAP" id="MF_01401">
    <property type="entry name" value="MsrA"/>
    <property type="match status" value="1"/>
</dbReference>
<protein>
    <recommendedName>
        <fullName evidence="2">peptide-methionine (S)-S-oxide reductase</fullName>
        <ecNumber evidence="2">1.8.4.11</ecNumber>
    </recommendedName>
    <alternativeName>
        <fullName evidence="5">Peptide-methionine (S)-S-oxide reductase</fullName>
    </alternativeName>
    <alternativeName>
        <fullName evidence="4">Protein-methionine-S-oxide reductase</fullName>
    </alternativeName>
</protein>
<feature type="domain" description="Peptide methionine sulphoxide reductase MsrA" evidence="9">
    <location>
        <begin position="142"/>
        <end position="295"/>
    </location>
</feature>
<keyword evidence="8" id="KW-1133">Transmembrane helix</keyword>
<sequence>MTSPPLLRRRSRLGSSDIGSIFLVGIGGAISFAALACLSAPRGLESGAFRSLIPKAKVFVGTAARRAAGSRFVVGTTVSALVSGGPMTAAAFGWGKPIEMLSKTSCLPGRDMPIPNSPATEDRHFLLKTPMYPPFPEGTEMISLGMGCFWCSENLFMRMPGVYSTHVGYAQGETLNPTYEEVCSGRTNHNEVVRVVYDPKKIGVEDILKVFWDRHDPTTPNQQGNDRGTQYRSGIYTYTDEQKKIAEKSKEVYQSVLTKQGFGKITTEIEPAKEFYYAEMYHQQYDAKPGSRQYCGLSPLGTSFPQESLQSS</sequence>
<evidence type="ECO:0000256" key="4">
    <source>
        <dbReference type="ARBA" id="ARBA00030273"/>
    </source>
</evidence>
<dbReference type="Pfam" id="PF01625">
    <property type="entry name" value="PMSR"/>
    <property type="match status" value="1"/>
</dbReference>
<gene>
    <name evidence="10" type="ORF">LAMO00422_LOCUS10829</name>
</gene>
<evidence type="ECO:0000256" key="7">
    <source>
        <dbReference type="ARBA" id="ARBA00048782"/>
    </source>
</evidence>
<keyword evidence="8" id="KW-0812">Transmembrane</keyword>
<proteinExistence type="inferred from homology"/>
<evidence type="ECO:0000259" key="9">
    <source>
        <dbReference type="Pfam" id="PF01625"/>
    </source>
</evidence>
<evidence type="ECO:0000256" key="8">
    <source>
        <dbReference type="SAM" id="Phobius"/>
    </source>
</evidence>
<dbReference type="SUPFAM" id="SSF55068">
    <property type="entry name" value="Peptide methionine sulfoxide reductase"/>
    <property type="match status" value="1"/>
</dbReference>
<evidence type="ECO:0000256" key="5">
    <source>
        <dbReference type="ARBA" id="ARBA00030643"/>
    </source>
</evidence>
<dbReference type="InterPro" id="IPR002569">
    <property type="entry name" value="Met_Sox_Rdtase_MsrA_dom"/>
</dbReference>
<dbReference type="EC" id="1.8.4.11" evidence="2"/>
<evidence type="ECO:0000313" key="10">
    <source>
        <dbReference type="EMBL" id="CAD8451163.1"/>
    </source>
</evidence>
<evidence type="ECO:0000256" key="2">
    <source>
        <dbReference type="ARBA" id="ARBA00012502"/>
    </source>
</evidence>
<dbReference type="Gene3D" id="3.30.1060.10">
    <property type="entry name" value="Peptide methionine sulphoxide reductase MsrA"/>
    <property type="match status" value="1"/>
</dbReference>